<keyword evidence="6" id="KW-0999">Mitochondrion inner membrane</keyword>
<comment type="subcellular location">
    <subcellularLocation>
        <location evidence="1">Mitochondrion inner membrane</location>
        <topology evidence="1">Multi-pass membrane protein</topology>
    </subcellularLocation>
</comment>
<feature type="transmembrane region" description="Helical" evidence="15">
    <location>
        <begin position="145"/>
        <end position="167"/>
    </location>
</feature>
<dbReference type="CDD" id="cd18582">
    <property type="entry name" value="ABC_6TM_ATM1_ABCB7"/>
    <property type="match status" value="1"/>
</dbReference>
<feature type="compositionally biased region" description="Polar residues" evidence="14">
    <location>
        <begin position="1"/>
        <end position="22"/>
    </location>
</feature>
<keyword evidence="8" id="KW-1278">Translocase</keyword>
<dbReference type="InParanoid" id="G4T5V3"/>
<dbReference type="STRING" id="1109443.G4T5V3"/>
<keyword evidence="19" id="KW-1185">Reference proteome</keyword>
<dbReference type="PROSITE" id="PS50893">
    <property type="entry name" value="ABC_TRANSPORTER_2"/>
    <property type="match status" value="1"/>
</dbReference>
<dbReference type="PROSITE" id="PS50929">
    <property type="entry name" value="ABC_TM1F"/>
    <property type="match status" value="1"/>
</dbReference>
<keyword evidence="3" id="KW-0813">Transport</keyword>
<feature type="transmembrane region" description="Helical" evidence="15">
    <location>
        <begin position="344"/>
        <end position="366"/>
    </location>
</feature>
<evidence type="ECO:0000256" key="12">
    <source>
        <dbReference type="ARBA" id="ARBA00039906"/>
    </source>
</evidence>
<evidence type="ECO:0000256" key="14">
    <source>
        <dbReference type="SAM" id="MobiDB-lite"/>
    </source>
</evidence>
<dbReference type="PROSITE" id="PS00211">
    <property type="entry name" value="ABC_TRANSPORTER_1"/>
    <property type="match status" value="1"/>
</dbReference>
<evidence type="ECO:0000256" key="8">
    <source>
        <dbReference type="ARBA" id="ARBA00022967"/>
    </source>
</evidence>
<reference evidence="18 19" key="1">
    <citation type="journal article" date="2011" name="PLoS Pathog.">
        <title>Endophytic Life Strategies Decoded by Genome and Transcriptome Analyses of the Mutualistic Root Symbiont Piriformospora indica.</title>
        <authorList>
            <person name="Zuccaro A."/>
            <person name="Lahrmann U."/>
            <person name="Guldener U."/>
            <person name="Langen G."/>
            <person name="Pfiffi S."/>
            <person name="Biedenkopf D."/>
            <person name="Wong P."/>
            <person name="Samans B."/>
            <person name="Grimm C."/>
            <person name="Basiewicz M."/>
            <person name="Murat C."/>
            <person name="Martin F."/>
            <person name="Kogel K.H."/>
        </authorList>
    </citation>
    <scope>NUCLEOTIDE SEQUENCE [LARGE SCALE GENOMIC DNA]</scope>
    <source>
        <strain evidence="18 19">DSM 11827</strain>
    </source>
</reference>
<evidence type="ECO:0000256" key="15">
    <source>
        <dbReference type="SAM" id="Phobius"/>
    </source>
</evidence>
<dbReference type="GO" id="GO:0016887">
    <property type="term" value="F:ATP hydrolysis activity"/>
    <property type="evidence" value="ECO:0007669"/>
    <property type="project" value="InterPro"/>
</dbReference>
<accession>G4T5V3</accession>
<evidence type="ECO:0000256" key="3">
    <source>
        <dbReference type="ARBA" id="ARBA00022448"/>
    </source>
</evidence>
<feature type="transmembrane region" description="Helical" evidence="15">
    <location>
        <begin position="108"/>
        <end position="125"/>
    </location>
</feature>
<gene>
    <name evidence="18" type="ORF">PIIN_00318</name>
</gene>
<sequence>MSQTPSESQKQVATRPPSTGTEDSLPKKDLGTNSATPKEEVTLKTASDPSSKAPSTAGEKTAVDLGGATVHKSAAEQRSADWRIVRNLASNLWPAGWGPDARSTKGRIILALGLLAGGKILNVQVPMFFKQIVDVLNVPFTPDSSVWVIAGSVILSYGAARIFATLFSEMRNAVFAKVGQHAVRSVARKTFEHLLDLDLRFHLTRQTGGLTRAINRGTKGITFLLTSIIFHIVPTALEISMVCGILTYNFGSNFAYITLLTMAGYSWFTIRTTSWRTRFRREANEADNKAATTAVDSLINYEAVKHFNNEKFEADQYDKSLAKYEDASIKIATSLAYLNSGQNVIFSSALTAMMVLAAQGVIAGTMTVGDLVMINQLVFQLSLPLNFLGTIYRELRQSLLDMEVLYNLQGEKRIIEDSPNAKPLVLSQGGNIEFKNVSFSYYPTRPILNNISFTIPAGKKVALVGSSGSGKSTVLRLLFRFYPPQSGSILIDGQEISSVQLASLRSQIGVVPQDTPLFHADVMHNIRYGNLSASDEQVIEVAKMARVHDAVQRLPKTYHTTVGERGLMISGGEKQRLAIARVLLKDPPIVFFDEATSALDSQTEAELMRNINSTLLSKKRTSIFIAHRLRTVVGADLIIVLKDGDVAEQGTHEELLAKGGLYHQMWLAQEETKSHLGETVQSDS</sequence>
<dbReference type="Pfam" id="PF00005">
    <property type="entry name" value="ABC_tran"/>
    <property type="match status" value="1"/>
</dbReference>
<dbReference type="GO" id="GO:0140359">
    <property type="term" value="F:ABC-type transporter activity"/>
    <property type="evidence" value="ECO:0007669"/>
    <property type="project" value="InterPro"/>
</dbReference>
<evidence type="ECO:0000256" key="1">
    <source>
        <dbReference type="ARBA" id="ARBA00004448"/>
    </source>
</evidence>
<evidence type="ECO:0000259" key="16">
    <source>
        <dbReference type="PROSITE" id="PS50893"/>
    </source>
</evidence>
<dbReference type="InterPro" id="IPR003593">
    <property type="entry name" value="AAA+_ATPase"/>
</dbReference>
<evidence type="ECO:0000256" key="2">
    <source>
        <dbReference type="ARBA" id="ARBA00011738"/>
    </source>
</evidence>
<evidence type="ECO:0000256" key="11">
    <source>
        <dbReference type="ARBA" id="ARBA00024363"/>
    </source>
</evidence>
<dbReference type="InterPro" id="IPR027417">
    <property type="entry name" value="P-loop_NTPase"/>
</dbReference>
<name>G4T5V3_SERID</name>
<dbReference type="eggNOG" id="KOG0057">
    <property type="taxonomic scope" value="Eukaryota"/>
</dbReference>
<feature type="domain" description="ABC transporter" evidence="16">
    <location>
        <begin position="432"/>
        <end position="668"/>
    </location>
</feature>
<feature type="domain" description="ABC transmembrane type-1" evidence="17">
    <location>
        <begin position="109"/>
        <end position="397"/>
    </location>
</feature>
<evidence type="ECO:0000256" key="6">
    <source>
        <dbReference type="ARBA" id="ARBA00022792"/>
    </source>
</evidence>
<dbReference type="InterPro" id="IPR011527">
    <property type="entry name" value="ABC1_TM_dom"/>
</dbReference>
<keyword evidence="5" id="KW-0547">Nucleotide-binding</keyword>
<dbReference type="InterPro" id="IPR017871">
    <property type="entry name" value="ABC_transporter-like_CS"/>
</dbReference>
<comment type="caution">
    <text evidence="18">The sequence shown here is derived from an EMBL/GenBank/DDBJ whole genome shotgun (WGS) entry which is preliminary data.</text>
</comment>
<dbReference type="GO" id="GO:0005524">
    <property type="term" value="F:ATP binding"/>
    <property type="evidence" value="ECO:0007669"/>
    <property type="project" value="UniProtKB-KW"/>
</dbReference>
<evidence type="ECO:0000256" key="10">
    <source>
        <dbReference type="ARBA" id="ARBA00023136"/>
    </source>
</evidence>
<feature type="region of interest" description="Disordered" evidence="14">
    <location>
        <begin position="1"/>
        <end position="64"/>
    </location>
</feature>
<dbReference type="Gene3D" id="1.20.1560.10">
    <property type="entry name" value="ABC transporter type 1, transmembrane domain"/>
    <property type="match status" value="1"/>
</dbReference>
<protein>
    <recommendedName>
        <fullName evidence="12">Iron-sulfur clusters transporter ATM1, mitochondrial</fullName>
    </recommendedName>
    <alternativeName>
        <fullName evidence="13">Iron-sulfur clusters transporter atm1, mitochondrial</fullName>
    </alternativeName>
</protein>
<dbReference type="GO" id="GO:0005743">
    <property type="term" value="C:mitochondrial inner membrane"/>
    <property type="evidence" value="ECO:0007669"/>
    <property type="project" value="UniProtKB-SubCell"/>
</dbReference>
<dbReference type="AlphaFoldDB" id="G4T5V3"/>
<dbReference type="Proteomes" id="UP000007148">
    <property type="component" value="Unassembled WGS sequence"/>
</dbReference>
<dbReference type="HOGENOM" id="CLU_000604_84_1_1"/>
<evidence type="ECO:0000313" key="19">
    <source>
        <dbReference type="Proteomes" id="UP000007148"/>
    </source>
</evidence>
<keyword evidence="6" id="KW-0496">Mitochondrion</keyword>
<keyword evidence="10 15" id="KW-0472">Membrane</keyword>
<evidence type="ECO:0000256" key="7">
    <source>
        <dbReference type="ARBA" id="ARBA00022840"/>
    </source>
</evidence>
<dbReference type="FunFam" id="1.20.1560.10:FF:000004">
    <property type="entry name" value="ATP-binding cassette sub-family B member 7"/>
    <property type="match status" value="1"/>
</dbReference>
<dbReference type="Gene3D" id="3.40.50.300">
    <property type="entry name" value="P-loop containing nucleotide triphosphate hydrolases"/>
    <property type="match status" value="1"/>
</dbReference>
<dbReference type="SUPFAM" id="SSF90123">
    <property type="entry name" value="ABC transporter transmembrane region"/>
    <property type="match status" value="1"/>
</dbReference>
<feature type="compositionally biased region" description="Polar residues" evidence="14">
    <location>
        <begin position="44"/>
        <end position="54"/>
    </location>
</feature>
<dbReference type="OMA" id="VFHIIPI"/>
<dbReference type="SUPFAM" id="SSF52540">
    <property type="entry name" value="P-loop containing nucleoside triphosphate hydrolases"/>
    <property type="match status" value="1"/>
</dbReference>
<evidence type="ECO:0000256" key="13">
    <source>
        <dbReference type="ARBA" id="ARBA00040792"/>
    </source>
</evidence>
<keyword evidence="7 18" id="KW-0067">ATP-binding</keyword>
<keyword evidence="9 15" id="KW-1133">Transmembrane helix</keyword>
<feature type="transmembrane region" description="Helical" evidence="15">
    <location>
        <begin position="254"/>
        <end position="270"/>
    </location>
</feature>
<evidence type="ECO:0000256" key="4">
    <source>
        <dbReference type="ARBA" id="ARBA00022692"/>
    </source>
</evidence>
<feature type="transmembrane region" description="Helical" evidence="15">
    <location>
        <begin position="221"/>
        <end position="248"/>
    </location>
</feature>
<evidence type="ECO:0000256" key="9">
    <source>
        <dbReference type="ARBA" id="ARBA00022989"/>
    </source>
</evidence>
<dbReference type="FunCoup" id="G4T5V3">
    <property type="interactions" value="336"/>
</dbReference>
<dbReference type="InterPro" id="IPR039421">
    <property type="entry name" value="Type_1_exporter"/>
</dbReference>
<dbReference type="EMBL" id="CAFZ01000004">
    <property type="protein sequence ID" value="CCA66635.1"/>
    <property type="molecule type" value="Genomic_DNA"/>
</dbReference>
<proteinExistence type="inferred from homology"/>
<dbReference type="PANTHER" id="PTHR24221:SF402">
    <property type="entry name" value="IRON-SULFUR CLUSTERS TRANSPORTER ABCB7, MITOCHONDRIAL"/>
    <property type="match status" value="1"/>
</dbReference>
<dbReference type="GO" id="GO:0140466">
    <property type="term" value="P:iron-sulfur cluster export from the mitochondrion"/>
    <property type="evidence" value="ECO:0007669"/>
    <property type="project" value="UniProtKB-ARBA"/>
</dbReference>
<comment type="similarity">
    <text evidence="11">Belongs to the ABC transporter superfamily. ABCB family. Heavy Metal importer (TC 3.A.1.210) subfamily.</text>
</comment>
<dbReference type="SMART" id="SM00382">
    <property type="entry name" value="AAA"/>
    <property type="match status" value="1"/>
</dbReference>
<dbReference type="GO" id="GO:0006879">
    <property type="term" value="P:intracellular iron ion homeostasis"/>
    <property type="evidence" value="ECO:0007669"/>
    <property type="project" value="TreeGrafter"/>
</dbReference>
<dbReference type="InterPro" id="IPR036640">
    <property type="entry name" value="ABC1_TM_sf"/>
</dbReference>
<dbReference type="OrthoDB" id="6500128at2759"/>
<evidence type="ECO:0000313" key="18">
    <source>
        <dbReference type="EMBL" id="CCA66635.1"/>
    </source>
</evidence>
<dbReference type="FunFam" id="3.40.50.300:FF:000186">
    <property type="entry name" value="ATP-binding cassette sub-family B member 7, mitochondrial"/>
    <property type="match status" value="1"/>
</dbReference>
<dbReference type="CDD" id="cd03253">
    <property type="entry name" value="ABCC_ATM1_transporter"/>
    <property type="match status" value="1"/>
</dbReference>
<evidence type="ECO:0000256" key="5">
    <source>
        <dbReference type="ARBA" id="ARBA00022741"/>
    </source>
</evidence>
<dbReference type="Pfam" id="PF00664">
    <property type="entry name" value="ABC_membrane"/>
    <property type="match status" value="1"/>
</dbReference>
<keyword evidence="4 15" id="KW-0812">Transmembrane</keyword>
<comment type="subunit">
    <text evidence="2">Homodimer.</text>
</comment>
<evidence type="ECO:0000259" key="17">
    <source>
        <dbReference type="PROSITE" id="PS50929"/>
    </source>
</evidence>
<dbReference type="InterPro" id="IPR003439">
    <property type="entry name" value="ABC_transporter-like_ATP-bd"/>
</dbReference>
<organism evidence="18 19">
    <name type="scientific">Serendipita indica (strain DSM 11827)</name>
    <name type="common">Root endophyte fungus</name>
    <name type="synonym">Piriformospora indica</name>
    <dbReference type="NCBI Taxonomy" id="1109443"/>
    <lineage>
        <taxon>Eukaryota</taxon>
        <taxon>Fungi</taxon>
        <taxon>Dikarya</taxon>
        <taxon>Basidiomycota</taxon>
        <taxon>Agaricomycotina</taxon>
        <taxon>Agaricomycetes</taxon>
        <taxon>Sebacinales</taxon>
        <taxon>Serendipitaceae</taxon>
        <taxon>Serendipita</taxon>
    </lineage>
</organism>
<dbReference type="PANTHER" id="PTHR24221">
    <property type="entry name" value="ATP-BINDING CASSETTE SUB-FAMILY B"/>
    <property type="match status" value="1"/>
</dbReference>